<gene>
    <name evidence="3" type="ORF">UCRPA7_8922</name>
</gene>
<dbReference type="OrthoDB" id="5835829at2759"/>
<dbReference type="AlphaFoldDB" id="R8B8G8"/>
<keyword evidence="4" id="KW-1185">Reference proteome</keyword>
<dbReference type="eggNOG" id="KOG1192">
    <property type="taxonomic scope" value="Eukaryota"/>
</dbReference>
<protein>
    <submittedName>
        <fullName evidence="3">Putative udp-transferase protein</fullName>
    </submittedName>
</protein>
<evidence type="ECO:0000256" key="1">
    <source>
        <dbReference type="SAM" id="MobiDB-lite"/>
    </source>
</evidence>
<dbReference type="HOGENOM" id="CLU_921925_0_0_1"/>
<dbReference type="PANTHER" id="PTHR48050">
    <property type="entry name" value="STEROL 3-BETA-GLUCOSYLTRANSFERASE"/>
    <property type="match status" value="1"/>
</dbReference>
<dbReference type="RefSeq" id="XP_007919610.1">
    <property type="nucleotide sequence ID" value="XM_007921419.1"/>
</dbReference>
<evidence type="ECO:0000313" key="4">
    <source>
        <dbReference type="Proteomes" id="UP000014074"/>
    </source>
</evidence>
<dbReference type="InterPro" id="IPR004276">
    <property type="entry name" value="GlycoTrans_28_N"/>
</dbReference>
<dbReference type="GeneID" id="19329819"/>
<dbReference type="SUPFAM" id="SSF53756">
    <property type="entry name" value="UDP-Glycosyltransferase/glycogen phosphorylase"/>
    <property type="match status" value="1"/>
</dbReference>
<dbReference type="EMBL" id="KB933388">
    <property type="protein sequence ID" value="EON95595.1"/>
    <property type="molecule type" value="Genomic_DNA"/>
</dbReference>
<feature type="region of interest" description="Disordered" evidence="1">
    <location>
        <begin position="1"/>
        <end position="22"/>
    </location>
</feature>
<dbReference type="PANTHER" id="PTHR48050:SF13">
    <property type="entry name" value="STEROL 3-BETA-GLUCOSYLTRANSFERASE UGT80A2"/>
    <property type="match status" value="1"/>
</dbReference>
<proteinExistence type="predicted"/>
<accession>R8B8G8</accession>
<reference evidence="4" key="1">
    <citation type="journal article" date="2013" name="Genome Announc.">
        <title>Draft genome sequence of the ascomycete Phaeoacremonium aleophilum strain UCR-PA7, a causal agent of the esca disease complex in grapevines.</title>
        <authorList>
            <person name="Blanco-Ulate B."/>
            <person name="Rolshausen P."/>
            <person name="Cantu D."/>
        </authorList>
    </citation>
    <scope>NUCLEOTIDE SEQUENCE [LARGE SCALE GENOMIC DNA]</scope>
    <source>
        <strain evidence="4">UCR-PA7</strain>
    </source>
</reference>
<feature type="compositionally biased region" description="Low complexity" evidence="1">
    <location>
        <begin position="12"/>
        <end position="22"/>
    </location>
</feature>
<dbReference type="InterPro" id="IPR050426">
    <property type="entry name" value="Glycosyltransferase_28"/>
</dbReference>
<organism evidence="3 4">
    <name type="scientific">Phaeoacremonium minimum (strain UCR-PA7)</name>
    <name type="common">Esca disease fungus</name>
    <name type="synonym">Togninia minima</name>
    <dbReference type="NCBI Taxonomy" id="1286976"/>
    <lineage>
        <taxon>Eukaryota</taxon>
        <taxon>Fungi</taxon>
        <taxon>Dikarya</taxon>
        <taxon>Ascomycota</taxon>
        <taxon>Pezizomycotina</taxon>
        <taxon>Sordariomycetes</taxon>
        <taxon>Sordariomycetidae</taxon>
        <taxon>Togniniales</taxon>
        <taxon>Togniniaceae</taxon>
        <taxon>Phaeoacremonium</taxon>
    </lineage>
</organism>
<dbReference type="Gene3D" id="3.40.50.2000">
    <property type="entry name" value="Glycogen Phosphorylase B"/>
    <property type="match status" value="1"/>
</dbReference>
<dbReference type="KEGG" id="tmn:UCRPA7_8922"/>
<dbReference type="Proteomes" id="UP000014074">
    <property type="component" value="Unassembled WGS sequence"/>
</dbReference>
<dbReference type="GO" id="GO:0016758">
    <property type="term" value="F:hexosyltransferase activity"/>
    <property type="evidence" value="ECO:0007669"/>
    <property type="project" value="InterPro"/>
</dbReference>
<dbReference type="GO" id="GO:0005975">
    <property type="term" value="P:carbohydrate metabolic process"/>
    <property type="evidence" value="ECO:0007669"/>
    <property type="project" value="InterPro"/>
</dbReference>
<feature type="compositionally biased region" description="Polar residues" evidence="1">
    <location>
        <begin position="1"/>
        <end position="10"/>
    </location>
</feature>
<name>R8B8G8_PHAM7</name>
<dbReference type="Pfam" id="PF03033">
    <property type="entry name" value="Glyco_transf_28"/>
    <property type="match status" value="1"/>
</dbReference>
<evidence type="ECO:0000313" key="3">
    <source>
        <dbReference type="EMBL" id="EON95595.1"/>
    </source>
</evidence>
<sequence length="302" mass="33428">MMASSVSATLTDAPAPAHGPAGADLPPVKLNIVIMSLGTRGDLQPKLEIAKILAHRHGHRVRFAGHRVYKEAVEAEGIEFYSTGRTDPKNMQVRRQLPRKEMEKELPTIKVEFAEMGESWWGACIGDPAGLSDDGESNPFVADAVISIFQAFDQTSIVARMGIPLHMIGTNARNPSKYVPHSQAEGFAKGGGAFKNKFSYWFQDLLFFQAIKPLFNDIRVMTMGLEPFSPIWQMTQFNRVRAPMTYIWSPSLLPKAKDWGSHIDIAGFVFREAPEYEPPAELAGFLAASEEKPIYIGFGSSK</sequence>
<evidence type="ECO:0000259" key="2">
    <source>
        <dbReference type="Pfam" id="PF03033"/>
    </source>
</evidence>
<feature type="domain" description="Glycosyltransferase family 28 N-terminal" evidence="2">
    <location>
        <begin position="32"/>
        <end position="108"/>
    </location>
</feature>
<keyword evidence="3" id="KW-0808">Transferase</keyword>